<feature type="transmembrane region" description="Helical" evidence="1">
    <location>
        <begin position="20"/>
        <end position="38"/>
    </location>
</feature>
<gene>
    <name evidence="2" type="ORF">GCM10007907_28600</name>
</gene>
<evidence type="ECO:0000256" key="1">
    <source>
        <dbReference type="SAM" id="Phobius"/>
    </source>
</evidence>
<dbReference type="EMBL" id="BSOG01000003">
    <property type="protein sequence ID" value="GLR14070.1"/>
    <property type="molecule type" value="Genomic_DNA"/>
</dbReference>
<keyword evidence="1" id="KW-1133">Transmembrane helix</keyword>
<evidence type="ECO:0000313" key="2">
    <source>
        <dbReference type="EMBL" id="GLR14070.1"/>
    </source>
</evidence>
<accession>A0ABQ5YGE7</accession>
<dbReference type="InterPro" id="IPR045584">
    <property type="entry name" value="Pilin-like"/>
</dbReference>
<keyword evidence="3" id="KW-1185">Reference proteome</keyword>
<dbReference type="SUPFAM" id="SSF54523">
    <property type="entry name" value="Pili subunits"/>
    <property type="match status" value="1"/>
</dbReference>
<sequence>MQLNRNALRTLQSGFTLAEAATVLVIVALVLGGMLIGLPTQLENARLSEARTQSDNISAALVGYALRQEYLPCPDTNGDALEEPRAPATGACPSQEGWLPSATLGVNQADPWGSRVRYRVAPEFSNANTPITLATTAANPLQVCADQPCTTPLAQDVPAVWVMHGRNALGARNSHFTLNAATPATSDERDNANGRNLTDTADAACPAACRFIMHQPQDANPPTIPFAFDDIVNWLPLGILLSRMTEAGAIP</sequence>
<comment type="caution">
    <text evidence="2">The sequence shown here is derived from an EMBL/GenBank/DDBJ whole genome shotgun (WGS) entry which is preliminary data.</text>
</comment>
<reference evidence="3" key="1">
    <citation type="journal article" date="2019" name="Int. J. Syst. Evol. Microbiol.">
        <title>The Global Catalogue of Microorganisms (GCM) 10K type strain sequencing project: providing services to taxonomists for standard genome sequencing and annotation.</title>
        <authorList>
            <consortium name="The Broad Institute Genomics Platform"/>
            <consortium name="The Broad Institute Genome Sequencing Center for Infectious Disease"/>
            <person name="Wu L."/>
            <person name="Ma J."/>
        </authorList>
    </citation>
    <scope>NUCLEOTIDE SEQUENCE [LARGE SCALE GENOMIC DNA]</scope>
    <source>
        <strain evidence="3">NBRC 110044</strain>
    </source>
</reference>
<organism evidence="2 3">
    <name type="scientific">Chitinimonas prasina</name>
    <dbReference type="NCBI Taxonomy" id="1434937"/>
    <lineage>
        <taxon>Bacteria</taxon>
        <taxon>Pseudomonadati</taxon>
        <taxon>Pseudomonadota</taxon>
        <taxon>Betaproteobacteria</taxon>
        <taxon>Neisseriales</taxon>
        <taxon>Chitinibacteraceae</taxon>
        <taxon>Chitinimonas</taxon>
    </lineage>
</organism>
<keyword evidence="1" id="KW-0472">Membrane</keyword>
<dbReference type="Proteomes" id="UP001156706">
    <property type="component" value="Unassembled WGS sequence"/>
</dbReference>
<dbReference type="RefSeq" id="WP_284197159.1">
    <property type="nucleotide sequence ID" value="NZ_BSOG01000003.1"/>
</dbReference>
<evidence type="ECO:0000313" key="3">
    <source>
        <dbReference type="Proteomes" id="UP001156706"/>
    </source>
</evidence>
<keyword evidence="1" id="KW-0812">Transmembrane</keyword>
<protein>
    <recommendedName>
        <fullName evidence="4">Type II secretion system protein</fullName>
    </recommendedName>
</protein>
<evidence type="ECO:0008006" key="4">
    <source>
        <dbReference type="Google" id="ProtNLM"/>
    </source>
</evidence>
<proteinExistence type="predicted"/>
<name>A0ABQ5YGE7_9NEIS</name>